<name>A0A9X6KNZ6_BACTU</name>
<accession>A0A9X6KNZ6</accession>
<keyword evidence="1" id="KW-0812">Transmembrane</keyword>
<feature type="transmembrane region" description="Helical" evidence="1">
    <location>
        <begin position="6"/>
        <end position="22"/>
    </location>
</feature>
<keyword evidence="1" id="KW-1133">Transmembrane helix</keyword>
<evidence type="ECO:0000256" key="1">
    <source>
        <dbReference type="SAM" id="Phobius"/>
    </source>
</evidence>
<sequence length="81" mass="9445">MNGIDLILKAISTIALWLYLFPEMLKPSNVPFRSLFDIFSNDLAGTFFSYMFFSIGYVIYFIFVVFMSHKVIWSNTLAQKN</sequence>
<feature type="transmembrane region" description="Helical" evidence="1">
    <location>
        <begin position="43"/>
        <end position="67"/>
    </location>
</feature>
<dbReference type="EMBL" id="NFEN01000115">
    <property type="protein sequence ID" value="OUA21050.1"/>
    <property type="molecule type" value="Genomic_DNA"/>
</dbReference>
<proteinExistence type="predicted"/>
<comment type="caution">
    <text evidence="2">The sequence shown here is derived from an EMBL/GenBank/DDBJ whole genome shotgun (WGS) entry which is preliminary data.</text>
</comment>
<evidence type="ECO:0000313" key="3">
    <source>
        <dbReference type="Proteomes" id="UP000195077"/>
    </source>
</evidence>
<gene>
    <name evidence="2" type="ORF">BK775_22660</name>
</gene>
<dbReference type="Proteomes" id="UP000195077">
    <property type="component" value="Unassembled WGS sequence"/>
</dbReference>
<dbReference type="AlphaFoldDB" id="A0A9X6KNZ6"/>
<protein>
    <submittedName>
        <fullName evidence="2">Transporter</fullName>
    </submittedName>
</protein>
<organism evidence="2 3">
    <name type="scientific">Bacillus thuringiensis</name>
    <dbReference type="NCBI Taxonomy" id="1428"/>
    <lineage>
        <taxon>Bacteria</taxon>
        <taxon>Bacillati</taxon>
        <taxon>Bacillota</taxon>
        <taxon>Bacilli</taxon>
        <taxon>Bacillales</taxon>
        <taxon>Bacillaceae</taxon>
        <taxon>Bacillus</taxon>
        <taxon>Bacillus cereus group</taxon>
    </lineage>
</organism>
<reference evidence="2 3" key="1">
    <citation type="submission" date="2016-10" db="EMBL/GenBank/DDBJ databases">
        <title>Comparative genomics of Bacillus thuringiensis reveals a path to pathogens against multiple invertebrate hosts.</title>
        <authorList>
            <person name="Zheng J."/>
            <person name="Gao Q."/>
            <person name="Liu H."/>
            <person name="Peng D."/>
            <person name="Ruan L."/>
            <person name="Sun M."/>
        </authorList>
    </citation>
    <scope>NUCLEOTIDE SEQUENCE [LARGE SCALE GENOMIC DNA]</scope>
    <source>
        <strain evidence="2">I13</strain>
    </source>
</reference>
<evidence type="ECO:0000313" key="2">
    <source>
        <dbReference type="EMBL" id="OUA21050.1"/>
    </source>
</evidence>
<keyword evidence="1" id="KW-0472">Membrane</keyword>